<keyword evidence="2" id="KW-0732">Signal</keyword>
<evidence type="ECO:0000256" key="1">
    <source>
        <dbReference type="SAM" id="MobiDB-lite"/>
    </source>
</evidence>
<feature type="compositionally biased region" description="Acidic residues" evidence="1">
    <location>
        <begin position="36"/>
        <end position="45"/>
    </location>
</feature>
<feature type="compositionally biased region" description="Basic and acidic residues" evidence="1">
    <location>
        <begin position="46"/>
        <end position="66"/>
    </location>
</feature>
<gene>
    <name evidence="3" type="ORF">KI688_012258</name>
</gene>
<evidence type="ECO:0000256" key="2">
    <source>
        <dbReference type="SAM" id="SignalP"/>
    </source>
</evidence>
<dbReference type="AlphaFoldDB" id="A0A9P7XUE1"/>
<accession>A0A9P7XUE1</accession>
<evidence type="ECO:0000313" key="3">
    <source>
        <dbReference type="EMBL" id="KAG9067475.1"/>
    </source>
</evidence>
<dbReference type="Proteomes" id="UP000707451">
    <property type="component" value="Unassembled WGS sequence"/>
</dbReference>
<sequence length="117" mass="12569">MRPIYAILVYSRLLGLFTLIKILHLAEMDSSPAEDSLTEDSQAEDDQTKDTADDSPKVEGGERFESVQDGGAGHVEAMSSGEYTAGADSSVEDVRGVSVKNGQAFPNVRERQTNFGG</sequence>
<feature type="chain" id="PRO_5040123126" evidence="2">
    <location>
        <begin position="29"/>
        <end position="117"/>
    </location>
</feature>
<feature type="compositionally biased region" description="Basic and acidic residues" evidence="1">
    <location>
        <begin position="108"/>
        <end position="117"/>
    </location>
</feature>
<name>A0A9P7XUE1_9FUNG</name>
<feature type="region of interest" description="Disordered" evidence="1">
    <location>
        <begin position="30"/>
        <end position="117"/>
    </location>
</feature>
<comment type="caution">
    <text evidence="3">The sequence shown here is derived from an EMBL/GenBank/DDBJ whole genome shotgun (WGS) entry which is preliminary data.</text>
</comment>
<feature type="signal peptide" evidence="2">
    <location>
        <begin position="1"/>
        <end position="28"/>
    </location>
</feature>
<dbReference type="EMBL" id="JAHRHY010000008">
    <property type="protein sequence ID" value="KAG9067475.1"/>
    <property type="molecule type" value="Genomic_DNA"/>
</dbReference>
<reference evidence="3" key="1">
    <citation type="submission" date="2021-06" db="EMBL/GenBank/DDBJ databases">
        <title>Genome Sequence of Mortierella hyaline Strain SCG-10, a Cold-Adapted, Nitrate-Reducing Fungus Isolated from Soil in Minnesota, USA.</title>
        <authorList>
            <person name="Aldossari N."/>
        </authorList>
    </citation>
    <scope>NUCLEOTIDE SEQUENCE</scope>
    <source>
        <strain evidence="3">SCG-10</strain>
    </source>
</reference>
<dbReference type="OrthoDB" id="10409574at2759"/>
<keyword evidence="4" id="KW-1185">Reference proteome</keyword>
<protein>
    <submittedName>
        <fullName evidence="3">Uncharacterized protein</fullName>
    </submittedName>
</protein>
<evidence type="ECO:0000313" key="4">
    <source>
        <dbReference type="Proteomes" id="UP000707451"/>
    </source>
</evidence>
<organism evidence="3 4">
    <name type="scientific">Linnemannia hyalina</name>
    <dbReference type="NCBI Taxonomy" id="64524"/>
    <lineage>
        <taxon>Eukaryota</taxon>
        <taxon>Fungi</taxon>
        <taxon>Fungi incertae sedis</taxon>
        <taxon>Mucoromycota</taxon>
        <taxon>Mortierellomycotina</taxon>
        <taxon>Mortierellomycetes</taxon>
        <taxon>Mortierellales</taxon>
        <taxon>Mortierellaceae</taxon>
        <taxon>Linnemannia</taxon>
    </lineage>
</organism>
<proteinExistence type="predicted"/>